<evidence type="ECO:0000313" key="2">
    <source>
        <dbReference type="EMBL" id="PFG75142.1"/>
    </source>
</evidence>
<feature type="domain" description="NADP-dependent oxidoreductase" evidence="1">
    <location>
        <begin position="18"/>
        <end position="199"/>
    </location>
</feature>
<name>A0A2A9HIY7_TEPT2</name>
<gene>
    <name evidence="2" type="ORF">A9A59_2408</name>
</gene>
<dbReference type="GO" id="GO:0016491">
    <property type="term" value="F:oxidoreductase activity"/>
    <property type="evidence" value="ECO:0007669"/>
    <property type="project" value="InterPro"/>
</dbReference>
<keyword evidence="3" id="KW-1185">Reference proteome</keyword>
<protein>
    <submittedName>
        <fullName evidence="2">Putative aldo/keto reductase-like oxidoreductase</fullName>
    </submittedName>
</protein>
<comment type="caution">
    <text evidence="2">The sequence shown here is derived from an EMBL/GenBank/DDBJ whole genome shotgun (WGS) entry which is preliminary data.</text>
</comment>
<dbReference type="AlphaFoldDB" id="A0A2A9HIY7"/>
<reference evidence="2 3" key="1">
    <citation type="submission" date="2017-09" db="EMBL/GenBank/DDBJ databases">
        <title>Sequencing the genomes of two abundant thermophiles in Great Basin hot springs: Thermocrinis jamiesonii and novel Chloroflexi Thermoflexus hugenholtzii.</title>
        <authorList>
            <person name="Hedlund B."/>
        </authorList>
    </citation>
    <scope>NUCLEOTIDE SEQUENCE [LARGE SCALE GENOMIC DNA]</scope>
    <source>
        <strain evidence="2 3">G233</strain>
    </source>
</reference>
<dbReference type="InterPro" id="IPR036812">
    <property type="entry name" value="NAD(P)_OxRdtase_dom_sf"/>
</dbReference>
<dbReference type="PRINTS" id="PR00069">
    <property type="entry name" value="ALDKETRDTASE"/>
</dbReference>
<dbReference type="Pfam" id="PF00248">
    <property type="entry name" value="Aldo_ket_red"/>
    <property type="match status" value="1"/>
</dbReference>
<dbReference type="InterPro" id="IPR023210">
    <property type="entry name" value="NADP_OxRdtase_dom"/>
</dbReference>
<dbReference type="SUPFAM" id="SSF51430">
    <property type="entry name" value="NAD(P)-linked oxidoreductase"/>
    <property type="match status" value="1"/>
</dbReference>
<dbReference type="InterPro" id="IPR053135">
    <property type="entry name" value="AKR2_Oxidoreductase"/>
</dbReference>
<dbReference type="CDD" id="cd19100">
    <property type="entry name" value="AKR_unchar"/>
    <property type="match status" value="1"/>
</dbReference>
<sequence>MSIPTRPFGAAGFELPVLGLGAMDTPHSPEAEATVRAALDAGIRFIDTARDYEGSEYLLGSVLRERPAADVFLASKTFRRTAASAQYDIDRSRQVLGRETVDLYQLHDVSTPEAWAQVMAPGGALEGLRDAVDRGAIRHIGISTHSLEVARLAIDSGAFAAIMLEYSAFYPESLPVLEHAADRGLAVIVMRPLGGSGRTSTIRGRIARGEAGPLTPANLLRYVLTCPAVSVVIPGARYPDRIRANIEAVEAFVPMSPAEMRELEQAAAALYD</sequence>
<evidence type="ECO:0000313" key="3">
    <source>
        <dbReference type="Proteomes" id="UP000223071"/>
    </source>
</evidence>
<dbReference type="RefSeq" id="WP_098504480.1">
    <property type="nucleotide sequence ID" value="NZ_PDJQ01000001.1"/>
</dbReference>
<dbReference type="Proteomes" id="UP000223071">
    <property type="component" value="Unassembled WGS sequence"/>
</dbReference>
<dbReference type="PANTHER" id="PTHR43312:SF1">
    <property type="entry name" value="NADP-DEPENDENT OXIDOREDUCTASE DOMAIN-CONTAINING PROTEIN"/>
    <property type="match status" value="1"/>
</dbReference>
<accession>A0A2A9HIY7</accession>
<evidence type="ECO:0000259" key="1">
    <source>
        <dbReference type="Pfam" id="PF00248"/>
    </source>
</evidence>
<proteinExistence type="predicted"/>
<dbReference type="InterPro" id="IPR020471">
    <property type="entry name" value="AKR"/>
</dbReference>
<dbReference type="PANTHER" id="PTHR43312">
    <property type="entry name" value="D-THREO-ALDOSE 1-DEHYDROGENASE"/>
    <property type="match status" value="1"/>
</dbReference>
<dbReference type="Gene3D" id="3.20.20.100">
    <property type="entry name" value="NADP-dependent oxidoreductase domain"/>
    <property type="match status" value="1"/>
</dbReference>
<dbReference type="EMBL" id="PDJQ01000001">
    <property type="protein sequence ID" value="PFG75142.1"/>
    <property type="molecule type" value="Genomic_DNA"/>
</dbReference>
<organism evidence="2 3">
    <name type="scientific">Tepidiforma thermophila (strain KCTC 52669 / CGMCC 1.13589 / G233)</name>
    <dbReference type="NCBI Taxonomy" id="2761530"/>
    <lineage>
        <taxon>Bacteria</taxon>
        <taxon>Bacillati</taxon>
        <taxon>Chloroflexota</taxon>
        <taxon>Tepidiformia</taxon>
        <taxon>Tepidiformales</taxon>
        <taxon>Tepidiformaceae</taxon>
        <taxon>Tepidiforma</taxon>
    </lineage>
</organism>